<gene>
    <name evidence="2" type="ORF">HB375_17405</name>
</gene>
<protein>
    <submittedName>
        <fullName evidence="2">PilZ domain-containing protein</fullName>
    </submittedName>
</protein>
<dbReference type="Proteomes" id="UP000707352">
    <property type="component" value="Unassembled WGS sequence"/>
</dbReference>
<dbReference type="Pfam" id="PF07238">
    <property type="entry name" value="PilZ"/>
    <property type="match status" value="1"/>
</dbReference>
<comment type="caution">
    <text evidence="2">The sequence shown here is derived from an EMBL/GenBank/DDBJ whole genome shotgun (WGS) entry which is preliminary data.</text>
</comment>
<keyword evidence="3" id="KW-1185">Reference proteome</keyword>
<organism evidence="2 3">
    <name type="scientific">Microvirga terricola</name>
    <dbReference type="NCBI Taxonomy" id="2719797"/>
    <lineage>
        <taxon>Bacteria</taxon>
        <taxon>Pseudomonadati</taxon>
        <taxon>Pseudomonadota</taxon>
        <taxon>Alphaproteobacteria</taxon>
        <taxon>Hyphomicrobiales</taxon>
        <taxon>Methylobacteriaceae</taxon>
        <taxon>Microvirga</taxon>
    </lineage>
</organism>
<reference evidence="2 3" key="1">
    <citation type="submission" date="2020-03" db="EMBL/GenBank/DDBJ databases">
        <title>The genome sequence of Microvirga sp. c23x22.</title>
        <authorList>
            <person name="Zhang X."/>
        </authorList>
    </citation>
    <scope>NUCLEOTIDE SEQUENCE [LARGE SCALE GENOMIC DNA]</scope>
    <source>
        <strain evidence="3">c23x22</strain>
    </source>
</reference>
<dbReference type="SUPFAM" id="SSF141371">
    <property type="entry name" value="PilZ domain-like"/>
    <property type="match status" value="1"/>
</dbReference>
<evidence type="ECO:0000313" key="3">
    <source>
        <dbReference type="Proteomes" id="UP000707352"/>
    </source>
</evidence>
<evidence type="ECO:0000259" key="1">
    <source>
        <dbReference type="Pfam" id="PF07238"/>
    </source>
</evidence>
<dbReference type="RefSeq" id="WP_167674369.1">
    <property type="nucleotide sequence ID" value="NZ_JAATJS010000008.1"/>
</dbReference>
<dbReference type="EMBL" id="JAATJS010000008">
    <property type="protein sequence ID" value="NIX78373.1"/>
    <property type="molecule type" value="Genomic_DNA"/>
</dbReference>
<proteinExistence type="predicted"/>
<name>A0ABX0VFD9_9HYPH</name>
<evidence type="ECO:0000313" key="2">
    <source>
        <dbReference type="EMBL" id="NIX78373.1"/>
    </source>
</evidence>
<dbReference type="InterPro" id="IPR009875">
    <property type="entry name" value="PilZ_domain"/>
</dbReference>
<dbReference type="Gene3D" id="2.40.10.220">
    <property type="entry name" value="predicted glycosyltransferase like domains"/>
    <property type="match status" value="1"/>
</dbReference>
<feature type="domain" description="PilZ" evidence="1">
    <location>
        <begin position="6"/>
        <end position="83"/>
    </location>
</feature>
<accession>A0ABX0VFD9</accession>
<sequence>MEAQAEKRRSKRGRTLLDGRVIFNNRCSVIDCTVRDISESGARITFAHLTQLPSEFELDIPRRGSVVRARVMWSNGKDAGIVFID</sequence>